<evidence type="ECO:0000313" key="1">
    <source>
        <dbReference type="EMBL" id="TGZ49998.1"/>
    </source>
</evidence>
<protein>
    <submittedName>
        <fullName evidence="1">Uncharacterized protein</fullName>
    </submittedName>
</protein>
<comment type="caution">
    <text evidence="1">The sequence shown here is derived from an EMBL/GenBank/DDBJ whole genome shotgun (WGS) entry which is preliminary data.</text>
</comment>
<name>A0A4S2KQ34_9HYME</name>
<accession>A0A4S2KQ34</accession>
<dbReference type="AlphaFoldDB" id="A0A4S2KQ34"/>
<reference evidence="1 2" key="1">
    <citation type="journal article" date="2019" name="Philos. Trans. R. Soc. Lond., B, Biol. Sci.">
        <title>Ant behaviour and brain gene expression of defending hosts depend on the ecological success of the intruding social parasite.</title>
        <authorList>
            <person name="Kaur R."/>
            <person name="Stoldt M."/>
            <person name="Jongepier E."/>
            <person name="Feldmeyer B."/>
            <person name="Menzel F."/>
            <person name="Bornberg-Bauer E."/>
            <person name="Foitzik S."/>
        </authorList>
    </citation>
    <scope>NUCLEOTIDE SEQUENCE [LARGE SCALE GENOMIC DNA]</scope>
    <source>
        <tissue evidence="1">Whole body</tissue>
    </source>
</reference>
<dbReference type="EMBL" id="QBLH01002038">
    <property type="protein sequence ID" value="TGZ49998.1"/>
    <property type="molecule type" value="Genomic_DNA"/>
</dbReference>
<proteinExistence type="predicted"/>
<gene>
    <name evidence="1" type="ORF">DBV15_10928</name>
</gene>
<evidence type="ECO:0000313" key="2">
    <source>
        <dbReference type="Proteomes" id="UP000310200"/>
    </source>
</evidence>
<sequence>MVTLSFPVIFGGFVNSSTTIATKFLFSHEIEHVLTQAFGVAFPADVHKSAEFLQNTIVMDSPEL</sequence>
<organism evidence="1 2">
    <name type="scientific">Temnothorax longispinosus</name>
    <dbReference type="NCBI Taxonomy" id="300112"/>
    <lineage>
        <taxon>Eukaryota</taxon>
        <taxon>Metazoa</taxon>
        <taxon>Ecdysozoa</taxon>
        <taxon>Arthropoda</taxon>
        <taxon>Hexapoda</taxon>
        <taxon>Insecta</taxon>
        <taxon>Pterygota</taxon>
        <taxon>Neoptera</taxon>
        <taxon>Endopterygota</taxon>
        <taxon>Hymenoptera</taxon>
        <taxon>Apocrita</taxon>
        <taxon>Aculeata</taxon>
        <taxon>Formicoidea</taxon>
        <taxon>Formicidae</taxon>
        <taxon>Myrmicinae</taxon>
        <taxon>Temnothorax</taxon>
    </lineage>
</organism>
<dbReference type="Proteomes" id="UP000310200">
    <property type="component" value="Unassembled WGS sequence"/>
</dbReference>
<keyword evidence="2" id="KW-1185">Reference proteome</keyword>